<gene>
    <name evidence="2" type="ORF">BCR44DRAFT_164948</name>
</gene>
<evidence type="ECO:0000313" key="2">
    <source>
        <dbReference type="EMBL" id="ORZ34714.1"/>
    </source>
</evidence>
<dbReference type="OrthoDB" id="5567343at2759"/>
<evidence type="ECO:0000256" key="1">
    <source>
        <dbReference type="SAM" id="MobiDB-lite"/>
    </source>
</evidence>
<accession>A0A1Y2HL59</accession>
<dbReference type="InterPro" id="IPR011990">
    <property type="entry name" value="TPR-like_helical_dom_sf"/>
</dbReference>
<dbReference type="Gene3D" id="1.25.40.10">
    <property type="entry name" value="Tetratricopeptide repeat domain"/>
    <property type="match status" value="1"/>
</dbReference>
<dbReference type="Proteomes" id="UP000193411">
    <property type="component" value="Unassembled WGS sequence"/>
</dbReference>
<comment type="caution">
    <text evidence="2">The sequence shown here is derived from an EMBL/GenBank/DDBJ whole genome shotgun (WGS) entry which is preliminary data.</text>
</comment>
<feature type="compositionally biased region" description="Polar residues" evidence="1">
    <location>
        <begin position="83"/>
        <end position="92"/>
    </location>
</feature>
<name>A0A1Y2HL59_9FUNG</name>
<organism evidence="2 3">
    <name type="scientific">Catenaria anguillulae PL171</name>
    <dbReference type="NCBI Taxonomy" id="765915"/>
    <lineage>
        <taxon>Eukaryota</taxon>
        <taxon>Fungi</taxon>
        <taxon>Fungi incertae sedis</taxon>
        <taxon>Blastocladiomycota</taxon>
        <taxon>Blastocladiomycetes</taxon>
        <taxon>Blastocladiales</taxon>
        <taxon>Catenariaceae</taxon>
        <taxon>Catenaria</taxon>
    </lineage>
</organism>
<evidence type="ECO:0000313" key="3">
    <source>
        <dbReference type="Proteomes" id="UP000193411"/>
    </source>
</evidence>
<proteinExistence type="predicted"/>
<sequence>MNTKKSMENFNIDNFNLPMPVSETELGEFESFVDDFARRMDTILHGNLDDPELDKDLELPTILKKPPATTSSADAAAPAPESQLKNSETHQAVQEKQKPKVTRPHRGIDYSRFETIASHDDEVDGKPACSPAIMPEPNGRIEAISTVPAVPKTVSAAQLLDKAKSAVSRCDWPGARDLYVQVIDAQDSLTDDALRAHANLTLVYLKLDQPDFVVTHADIVLSKDPLHVKALWRKCAALLTMYDGKAWIHAQAELRKAVAERPGELDLVRVVKDESCGWKKLGLVDFGEGVKLESAGKVLRALGAQGVAPILMWLIDHGLSGAMKVDHHKNQAQLLSLHCILVDLLRLVVHEPVTGPTLSKLAPALLAQWIQQLWMHFGSDPAISTFITSTVFSSFVFVLAYVNADEWYLAAATHIRQSPRHSIPSLVQMIHTSSLHIHPSNHTPWSLMDALIACPAVSRDHIVTIATNLLTIRPTDDPPTLGANRINVSRLTEFLKQHGTLRLWSRLTRVPSLILTVSQLIANVSPDMVLASTDTLRAWTVAALEAESVDPTRVLAAVFAKQVDTSDDVIVGNAALLIARAVQRGQWAEKDMEVATKVLLPMLQERAAAAGTSKQAKNVRENLAVALARLCSASPKAREWLRRNQGMELLASVTADQVL</sequence>
<reference evidence="2 3" key="1">
    <citation type="submission" date="2016-07" db="EMBL/GenBank/DDBJ databases">
        <title>Pervasive Adenine N6-methylation of Active Genes in Fungi.</title>
        <authorList>
            <consortium name="DOE Joint Genome Institute"/>
            <person name="Mondo S.J."/>
            <person name="Dannebaum R.O."/>
            <person name="Kuo R.C."/>
            <person name="Labutti K."/>
            <person name="Haridas S."/>
            <person name="Kuo A."/>
            <person name="Salamov A."/>
            <person name="Ahrendt S.R."/>
            <person name="Lipzen A."/>
            <person name="Sullivan W."/>
            <person name="Andreopoulos W.B."/>
            <person name="Clum A."/>
            <person name="Lindquist E."/>
            <person name="Daum C."/>
            <person name="Ramamoorthy G.K."/>
            <person name="Gryganskyi A."/>
            <person name="Culley D."/>
            <person name="Magnuson J.K."/>
            <person name="James T.Y."/>
            <person name="O'Malley M.A."/>
            <person name="Stajich J.E."/>
            <person name="Spatafora J.W."/>
            <person name="Visel A."/>
            <person name="Grigoriev I.V."/>
        </authorList>
    </citation>
    <scope>NUCLEOTIDE SEQUENCE [LARGE SCALE GENOMIC DNA]</scope>
    <source>
        <strain evidence="2 3">PL171</strain>
    </source>
</reference>
<feature type="region of interest" description="Disordered" evidence="1">
    <location>
        <begin position="64"/>
        <end position="103"/>
    </location>
</feature>
<dbReference type="SUPFAM" id="SSF48452">
    <property type="entry name" value="TPR-like"/>
    <property type="match status" value="1"/>
</dbReference>
<feature type="compositionally biased region" description="Low complexity" evidence="1">
    <location>
        <begin position="66"/>
        <end position="80"/>
    </location>
</feature>
<protein>
    <submittedName>
        <fullName evidence="2">Uncharacterized protein</fullName>
    </submittedName>
</protein>
<dbReference type="AlphaFoldDB" id="A0A1Y2HL59"/>
<dbReference type="EMBL" id="MCFL01000026">
    <property type="protein sequence ID" value="ORZ34714.1"/>
    <property type="molecule type" value="Genomic_DNA"/>
</dbReference>
<keyword evidence="3" id="KW-1185">Reference proteome</keyword>